<feature type="transmembrane region" description="Helical" evidence="5">
    <location>
        <begin position="158"/>
        <end position="175"/>
    </location>
</feature>
<dbReference type="SUPFAM" id="SSF48498">
    <property type="entry name" value="Tetracyclin repressor-like, C-terminal domain"/>
    <property type="match status" value="1"/>
</dbReference>
<evidence type="ECO:0000256" key="3">
    <source>
        <dbReference type="ARBA" id="ARBA00023163"/>
    </source>
</evidence>
<protein>
    <submittedName>
        <fullName evidence="7">HTH-type transcriptional regulator YxaF</fullName>
    </submittedName>
</protein>
<dbReference type="AlphaFoldDB" id="A0A916JQH2"/>
<evidence type="ECO:0000313" key="8">
    <source>
        <dbReference type="Proteomes" id="UP000683507"/>
    </source>
</evidence>
<keyword evidence="1" id="KW-0805">Transcription regulation</keyword>
<keyword evidence="5" id="KW-0472">Membrane</keyword>
<organism evidence="7 8">
    <name type="scientific">Parvicella tangerina</name>
    <dbReference type="NCBI Taxonomy" id="2829795"/>
    <lineage>
        <taxon>Bacteria</taxon>
        <taxon>Pseudomonadati</taxon>
        <taxon>Bacteroidota</taxon>
        <taxon>Flavobacteriia</taxon>
        <taxon>Flavobacteriales</taxon>
        <taxon>Parvicellaceae</taxon>
        <taxon>Parvicella</taxon>
    </lineage>
</organism>
<keyword evidence="8" id="KW-1185">Reference proteome</keyword>
<keyword evidence="3" id="KW-0804">Transcription</keyword>
<dbReference type="InterPro" id="IPR011075">
    <property type="entry name" value="TetR_C"/>
</dbReference>
<evidence type="ECO:0000256" key="4">
    <source>
        <dbReference type="PROSITE-ProRule" id="PRU00335"/>
    </source>
</evidence>
<dbReference type="InterPro" id="IPR009057">
    <property type="entry name" value="Homeodomain-like_sf"/>
</dbReference>
<evidence type="ECO:0000256" key="1">
    <source>
        <dbReference type="ARBA" id="ARBA00023015"/>
    </source>
</evidence>
<dbReference type="EMBL" id="OU015584">
    <property type="protein sequence ID" value="CAG5087265.1"/>
    <property type="molecule type" value="Genomic_DNA"/>
</dbReference>
<reference evidence="7" key="1">
    <citation type="submission" date="2021-04" db="EMBL/GenBank/DDBJ databases">
        <authorList>
            <person name="Rodrigo-Torres L."/>
            <person name="Arahal R. D."/>
            <person name="Lucena T."/>
        </authorList>
    </citation>
    <scope>NUCLEOTIDE SEQUENCE</scope>
    <source>
        <strain evidence="7">AS29M-1</strain>
    </source>
</reference>
<dbReference type="PANTHER" id="PTHR47506:SF3">
    <property type="entry name" value="HTH-TYPE TRANSCRIPTIONAL REGULATOR LMRA"/>
    <property type="match status" value="1"/>
</dbReference>
<accession>A0A916JQH2</accession>
<dbReference type="Proteomes" id="UP000683507">
    <property type="component" value="Chromosome"/>
</dbReference>
<dbReference type="PRINTS" id="PR00455">
    <property type="entry name" value="HTHTETR"/>
</dbReference>
<feature type="domain" description="HTH tetR-type" evidence="6">
    <location>
        <begin position="7"/>
        <end position="67"/>
    </location>
</feature>
<gene>
    <name evidence="7" type="primary">yxaF</name>
    <name evidence="7" type="ORF">CRYO30217_03435</name>
</gene>
<evidence type="ECO:0000313" key="7">
    <source>
        <dbReference type="EMBL" id="CAG5087265.1"/>
    </source>
</evidence>
<dbReference type="PANTHER" id="PTHR47506">
    <property type="entry name" value="TRANSCRIPTIONAL REGULATORY PROTEIN"/>
    <property type="match status" value="1"/>
</dbReference>
<dbReference type="RefSeq" id="WP_258543609.1">
    <property type="nucleotide sequence ID" value="NZ_OU015584.1"/>
</dbReference>
<evidence type="ECO:0000256" key="5">
    <source>
        <dbReference type="SAM" id="Phobius"/>
    </source>
</evidence>
<keyword evidence="2 4" id="KW-0238">DNA-binding</keyword>
<name>A0A916JQH2_9FLAO</name>
<evidence type="ECO:0000256" key="2">
    <source>
        <dbReference type="ARBA" id="ARBA00023125"/>
    </source>
</evidence>
<dbReference type="KEGG" id="ptan:CRYO30217_03435"/>
<sequence length="198" mass="22404">MKETKADRTKAFILEKVSPIFNAQGYAGTSLSDVLNATGLTKGSVYGNFENKEDLAQKAFNYNLMQVLKPLQDAIAKEKSAIKKLKAITEYYRNYYVKMDELGGCPILNVVNDAKHVNDPLYKDAVEASKILMSNIHEIIELGIKQKKFKKKTNSKELAILIYSMIQGAVFVAYIEHNDRPLIYVADQIDTIIKSYRK</sequence>
<feature type="DNA-binding region" description="H-T-H motif" evidence="4">
    <location>
        <begin position="30"/>
        <end position="49"/>
    </location>
</feature>
<dbReference type="PROSITE" id="PS50977">
    <property type="entry name" value="HTH_TETR_2"/>
    <property type="match status" value="1"/>
</dbReference>
<dbReference type="InterPro" id="IPR001647">
    <property type="entry name" value="HTH_TetR"/>
</dbReference>
<dbReference type="Pfam" id="PF00440">
    <property type="entry name" value="TetR_N"/>
    <property type="match status" value="1"/>
</dbReference>
<dbReference type="InterPro" id="IPR036271">
    <property type="entry name" value="Tet_transcr_reg_TetR-rel_C_sf"/>
</dbReference>
<keyword evidence="5" id="KW-1133">Transmembrane helix</keyword>
<dbReference type="SUPFAM" id="SSF46689">
    <property type="entry name" value="Homeodomain-like"/>
    <property type="match status" value="1"/>
</dbReference>
<dbReference type="Pfam" id="PF16925">
    <property type="entry name" value="TetR_C_13"/>
    <property type="match status" value="1"/>
</dbReference>
<proteinExistence type="predicted"/>
<keyword evidence="5" id="KW-0812">Transmembrane</keyword>
<dbReference type="Gene3D" id="1.10.357.10">
    <property type="entry name" value="Tetracycline Repressor, domain 2"/>
    <property type="match status" value="1"/>
</dbReference>
<evidence type="ECO:0000259" key="6">
    <source>
        <dbReference type="PROSITE" id="PS50977"/>
    </source>
</evidence>
<dbReference type="GO" id="GO:0003677">
    <property type="term" value="F:DNA binding"/>
    <property type="evidence" value="ECO:0007669"/>
    <property type="project" value="UniProtKB-UniRule"/>
</dbReference>